<dbReference type="AlphaFoldDB" id="A0A382DI94"/>
<evidence type="ECO:0000259" key="1">
    <source>
        <dbReference type="PROSITE" id="PS51975"/>
    </source>
</evidence>
<organism evidence="2">
    <name type="scientific">marine metagenome</name>
    <dbReference type="NCBI Taxonomy" id="408172"/>
    <lineage>
        <taxon>unclassified sequences</taxon>
        <taxon>metagenomes</taxon>
        <taxon>ecological metagenomes</taxon>
    </lineage>
</organism>
<protein>
    <recommendedName>
        <fullName evidence="1">RNase H type-2 domain-containing protein</fullName>
    </recommendedName>
</protein>
<dbReference type="SUPFAM" id="SSF53098">
    <property type="entry name" value="Ribonuclease H-like"/>
    <property type="match status" value="1"/>
</dbReference>
<dbReference type="InterPro" id="IPR012337">
    <property type="entry name" value="RNaseH-like_sf"/>
</dbReference>
<dbReference type="InterPro" id="IPR024567">
    <property type="entry name" value="RNase_HII/HIII_dom"/>
</dbReference>
<feature type="non-terminal residue" evidence="2">
    <location>
        <position position="47"/>
    </location>
</feature>
<evidence type="ECO:0000313" key="2">
    <source>
        <dbReference type="EMBL" id="SVB38196.1"/>
    </source>
</evidence>
<sequence>MINQKNNLFHFDCSFAQPIAGVDEVGRGPLAGPVVAAAVIIDINNIP</sequence>
<feature type="domain" description="RNase H type-2" evidence="1">
    <location>
        <begin position="17"/>
        <end position="47"/>
    </location>
</feature>
<dbReference type="Gene3D" id="3.30.420.10">
    <property type="entry name" value="Ribonuclease H-like superfamily/Ribonuclease H"/>
    <property type="match status" value="1"/>
</dbReference>
<reference evidence="2" key="1">
    <citation type="submission" date="2018-05" db="EMBL/GenBank/DDBJ databases">
        <authorList>
            <person name="Lanie J.A."/>
            <person name="Ng W.-L."/>
            <person name="Kazmierczak K.M."/>
            <person name="Andrzejewski T.M."/>
            <person name="Davidsen T.M."/>
            <person name="Wayne K.J."/>
            <person name="Tettelin H."/>
            <person name="Glass J.I."/>
            <person name="Rusch D."/>
            <person name="Podicherti R."/>
            <person name="Tsui H.-C.T."/>
            <person name="Winkler M.E."/>
        </authorList>
    </citation>
    <scope>NUCLEOTIDE SEQUENCE</scope>
</reference>
<dbReference type="EMBL" id="UINC01039551">
    <property type="protein sequence ID" value="SVB38196.1"/>
    <property type="molecule type" value="Genomic_DNA"/>
</dbReference>
<name>A0A382DI94_9ZZZZ</name>
<dbReference type="Pfam" id="PF01351">
    <property type="entry name" value="RNase_HII"/>
    <property type="match status" value="1"/>
</dbReference>
<dbReference type="GO" id="GO:0003676">
    <property type="term" value="F:nucleic acid binding"/>
    <property type="evidence" value="ECO:0007669"/>
    <property type="project" value="InterPro"/>
</dbReference>
<dbReference type="GO" id="GO:0004523">
    <property type="term" value="F:RNA-DNA hybrid ribonuclease activity"/>
    <property type="evidence" value="ECO:0007669"/>
    <property type="project" value="InterPro"/>
</dbReference>
<dbReference type="PROSITE" id="PS51975">
    <property type="entry name" value="RNASE_H_2"/>
    <property type="match status" value="1"/>
</dbReference>
<proteinExistence type="predicted"/>
<gene>
    <name evidence="2" type="ORF">METZ01_LOCUS191050</name>
</gene>
<accession>A0A382DI94</accession>
<dbReference type="InterPro" id="IPR036397">
    <property type="entry name" value="RNaseH_sf"/>
</dbReference>